<gene>
    <name evidence="10" type="ORF">WN55_00886</name>
</gene>
<dbReference type="GO" id="GO:0015934">
    <property type="term" value="C:large ribosomal subunit"/>
    <property type="evidence" value="ECO:0007669"/>
    <property type="project" value="InterPro"/>
</dbReference>
<keyword evidence="3" id="KW-0809">Transit peptide</keyword>
<protein>
    <recommendedName>
        <fullName evidence="7">Large ribosomal subunit protein uL30m</fullName>
    </recommendedName>
    <alternativeName>
        <fullName evidence="8">39S ribosomal protein L30, mitochondrial</fullName>
    </alternativeName>
</protein>
<dbReference type="InterPro" id="IPR005996">
    <property type="entry name" value="Ribosomal_uL30_bac-type"/>
</dbReference>
<dbReference type="GO" id="GO:0005743">
    <property type="term" value="C:mitochondrial inner membrane"/>
    <property type="evidence" value="ECO:0007669"/>
    <property type="project" value="UniProtKB-ARBA"/>
</dbReference>
<evidence type="ECO:0000259" key="9">
    <source>
        <dbReference type="Pfam" id="PF00327"/>
    </source>
</evidence>
<feature type="domain" description="Large ribosomal subunit protein uL30-like ferredoxin-like fold" evidence="9">
    <location>
        <begin position="54"/>
        <end position="103"/>
    </location>
</feature>
<evidence type="ECO:0000256" key="6">
    <source>
        <dbReference type="ARBA" id="ARBA00023274"/>
    </source>
</evidence>
<proteinExistence type="inferred from homology"/>
<accession>A0A154PEU3</accession>
<keyword evidence="6" id="KW-0687">Ribonucleoprotein</keyword>
<dbReference type="PANTHER" id="PTHR15892">
    <property type="entry name" value="MITOCHONDRIAL RIBOSOMAL PROTEIN L30"/>
    <property type="match status" value="1"/>
</dbReference>
<evidence type="ECO:0000256" key="5">
    <source>
        <dbReference type="ARBA" id="ARBA00023128"/>
    </source>
</evidence>
<evidence type="ECO:0000256" key="7">
    <source>
        <dbReference type="ARBA" id="ARBA00035281"/>
    </source>
</evidence>
<reference evidence="10 11" key="1">
    <citation type="submission" date="2015-07" db="EMBL/GenBank/DDBJ databases">
        <title>The genome of Dufourea novaeangliae.</title>
        <authorList>
            <person name="Pan H."/>
            <person name="Kapheim K."/>
        </authorList>
    </citation>
    <scope>NUCLEOTIDE SEQUENCE [LARGE SCALE GENOMIC DNA]</scope>
    <source>
        <strain evidence="10">0120121106</strain>
        <tissue evidence="10">Whole body</tissue>
    </source>
</reference>
<comment type="subcellular location">
    <subcellularLocation>
        <location evidence="1">Mitochondrion</location>
    </subcellularLocation>
</comment>
<dbReference type="FunFam" id="3.30.1390.20:FF:000005">
    <property type="entry name" value="39S ribosomal protein L30, mitochondrial"/>
    <property type="match status" value="1"/>
</dbReference>
<dbReference type="SUPFAM" id="SSF55129">
    <property type="entry name" value="Ribosomal protein L30p/L7e"/>
    <property type="match status" value="1"/>
</dbReference>
<dbReference type="STRING" id="178035.A0A154PEU3"/>
<dbReference type="OrthoDB" id="9973389at2759"/>
<dbReference type="GO" id="GO:0006412">
    <property type="term" value="P:translation"/>
    <property type="evidence" value="ECO:0007669"/>
    <property type="project" value="InterPro"/>
</dbReference>
<evidence type="ECO:0000313" key="11">
    <source>
        <dbReference type="Proteomes" id="UP000076502"/>
    </source>
</evidence>
<name>A0A154PEU3_DUFNO</name>
<dbReference type="EMBL" id="KQ434874">
    <property type="protein sequence ID" value="KZC09750.1"/>
    <property type="molecule type" value="Genomic_DNA"/>
</dbReference>
<sequence length="177" mass="20819">MATQMNVPLSFVRRFRHYQKSWRKDAVLYDQVKYHPVKKDHVDPPIVPSKVLMIHRVKPIKGNPWWEKDIIAKLGFREKENKPVFVKNTPEMCIELWRVKHLIKIVPVTTPDNFDAIDDLTEYYAHPTGTIYVTGKLDPARVKATEEFRNSMKRLEYPNVSEKLRLQWLQGALVPNA</sequence>
<dbReference type="Gene3D" id="3.30.1390.20">
    <property type="entry name" value="Ribosomal protein L30, ferredoxin-like fold domain"/>
    <property type="match status" value="1"/>
</dbReference>
<dbReference type="GO" id="GO:0003735">
    <property type="term" value="F:structural constituent of ribosome"/>
    <property type="evidence" value="ECO:0007669"/>
    <property type="project" value="InterPro"/>
</dbReference>
<dbReference type="PANTHER" id="PTHR15892:SF2">
    <property type="entry name" value="LARGE RIBOSOMAL SUBUNIT PROTEIN UL30M"/>
    <property type="match status" value="1"/>
</dbReference>
<evidence type="ECO:0000256" key="4">
    <source>
        <dbReference type="ARBA" id="ARBA00022980"/>
    </source>
</evidence>
<evidence type="ECO:0000256" key="1">
    <source>
        <dbReference type="ARBA" id="ARBA00004173"/>
    </source>
</evidence>
<keyword evidence="4 10" id="KW-0689">Ribosomal protein</keyword>
<dbReference type="InterPro" id="IPR016082">
    <property type="entry name" value="Ribosomal_uL30_ferredoxin-like"/>
</dbReference>
<dbReference type="Proteomes" id="UP000076502">
    <property type="component" value="Unassembled WGS sequence"/>
</dbReference>
<comment type="similarity">
    <text evidence="2">Belongs to the universal ribosomal protein uL30 family.</text>
</comment>
<dbReference type="OMA" id="TWSVRSY"/>
<keyword evidence="11" id="KW-1185">Reference proteome</keyword>
<dbReference type="InterPro" id="IPR036919">
    <property type="entry name" value="Ribo_uL30_ferredoxin-like_sf"/>
</dbReference>
<evidence type="ECO:0000256" key="2">
    <source>
        <dbReference type="ARBA" id="ARBA00007594"/>
    </source>
</evidence>
<evidence type="ECO:0000313" key="10">
    <source>
        <dbReference type="EMBL" id="KZC09750.1"/>
    </source>
</evidence>
<evidence type="ECO:0000256" key="3">
    <source>
        <dbReference type="ARBA" id="ARBA00022946"/>
    </source>
</evidence>
<evidence type="ECO:0000256" key="8">
    <source>
        <dbReference type="ARBA" id="ARBA00035356"/>
    </source>
</evidence>
<dbReference type="Pfam" id="PF00327">
    <property type="entry name" value="Ribosomal_L30"/>
    <property type="match status" value="1"/>
</dbReference>
<keyword evidence="5" id="KW-0496">Mitochondrion</keyword>
<dbReference type="AlphaFoldDB" id="A0A154PEU3"/>
<organism evidence="10 11">
    <name type="scientific">Dufourea novaeangliae</name>
    <name type="common">Sweat bee</name>
    <dbReference type="NCBI Taxonomy" id="178035"/>
    <lineage>
        <taxon>Eukaryota</taxon>
        <taxon>Metazoa</taxon>
        <taxon>Ecdysozoa</taxon>
        <taxon>Arthropoda</taxon>
        <taxon>Hexapoda</taxon>
        <taxon>Insecta</taxon>
        <taxon>Pterygota</taxon>
        <taxon>Neoptera</taxon>
        <taxon>Endopterygota</taxon>
        <taxon>Hymenoptera</taxon>
        <taxon>Apocrita</taxon>
        <taxon>Aculeata</taxon>
        <taxon>Apoidea</taxon>
        <taxon>Anthophila</taxon>
        <taxon>Halictidae</taxon>
        <taxon>Rophitinae</taxon>
        <taxon>Dufourea</taxon>
    </lineage>
</organism>